<protein>
    <submittedName>
        <fullName evidence="1">STAS/SEC14 domain-containing protein</fullName>
    </submittedName>
</protein>
<dbReference type="RefSeq" id="WP_136936407.1">
    <property type="nucleotide sequence ID" value="NZ_SSMQ01000141.1"/>
</dbReference>
<keyword evidence="2" id="KW-1185">Reference proteome</keyword>
<organism evidence="1 2">
    <name type="scientific">Polyangium fumosum</name>
    <dbReference type="NCBI Taxonomy" id="889272"/>
    <lineage>
        <taxon>Bacteria</taxon>
        <taxon>Pseudomonadati</taxon>
        <taxon>Myxococcota</taxon>
        <taxon>Polyangia</taxon>
        <taxon>Polyangiales</taxon>
        <taxon>Polyangiaceae</taxon>
        <taxon>Polyangium</taxon>
    </lineage>
</organism>
<comment type="caution">
    <text evidence="1">The sequence shown here is derived from an EMBL/GenBank/DDBJ whole genome shotgun (WGS) entry which is preliminary data.</text>
</comment>
<evidence type="ECO:0000313" key="2">
    <source>
        <dbReference type="Proteomes" id="UP000309215"/>
    </source>
</evidence>
<sequence>MTVERAGHPPVEMGLHAVVREGPLVHLVIRGNTSLAEMQAMVRVYEAALDEAGYLLILLDMTDAGGLNTPARKHVTDFIKAHAEVIAAAVYGASFSLRITLDLMSRSIRALSRRTIEVTFHASEVECRRYLAAQVPRLRAPK</sequence>
<dbReference type="Proteomes" id="UP000309215">
    <property type="component" value="Unassembled WGS sequence"/>
</dbReference>
<name>A0A4V5PL26_9BACT</name>
<accession>A0A4V5PL26</accession>
<reference evidence="1 2" key="1">
    <citation type="submission" date="2019-04" db="EMBL/GenBank/DDBJ databases">
        <authorList>
            <person name="Li Y."/>
            <person name="Wang J."/>
        </authorList>
    </citation>
    <scope>NUCLEOTIDE SEQUENCE [LARGE SCALE GENOMIC DNA]</scope>
    <source>
        <strain evidence="1 2">DSM 14668</strain>
    </source>
</reference>
<evidence type="ECO:0000313" key="1">
    <source>
        <dbReference type="EMBL" id="TKC91870.1"/>
    </source>
</evidence>
<gene>
    <name evidence="1" type="ORF">E8A74_50590</name>
</gene>
<proteinExistence type="predicted"/>
<dbReference type="EMBL" id="SSMQ01000141">
    <property type="protein sequence ID" value="TKC91870.1"/>
    <property type="molecule type" value="Genomic_DNA"/>
</dbReference>
<dbReference type="AlphaFoldDB" id="A0A4V5PL26"/>